<dbReference type="Proteomes" id="UP000593892">
    <property type="component" value="Chromosome"/>
</dbReference>
<dbReference type="EMBL" id="CP063849">
    <property type="protein sequence ID" value="QOY85187.1"/>
    <property type="molecule type" value="Genomic_DNA"/>
</dbReference>
<dbReference type="InterPro" id="IPR029475">
    <property type="entry name" value="DUF6807"/>
</dbReference>
<reference evidence="1 2" key="1">
    <citation type="submission" date="2020-10" db="EMBL/GenBank/DDBJ databases">
        <title>Complete genome sequence of Paludibaculum fermentans P105T, a facultatively anaerobic acidobacterium capable of dissimilatory Fe(III) reduction.</title>
        <authorList>
            <person name="Dedysh S.N."/>
            <person name="Beletsky A.V."/>
            <person name="Kulichevskaya I.S."/>
            <person name="Mardanov A.V."/>
            <person name="Ravin N.V."/>
        </authorList>
    </citation>
    <scope>NUCLEOTIDE SEQUENCE [LARGE SCALE GENOMIC DNA]</scope>
    <source>
        <strain evidence="1 2">P105</strain>
    </source>
</reference>
<proteinExistence type="predicted"/>
<name>A0A7S7NKA9_PALFE</name>
<sequence length="296" mass="32511">MHRRNFLFGCAATLMAPEEAPLPIRVGSQVAASFYSGEAYDKPFLYPIKTVSGKVLSRGWPLEPREGDSKDHGWHRGFWYGHGSINGADFWREQGRDKTARLINKAQPRLGKGSVVVDLSMTPPDGKAIGSMRQEFRFADKGNLRTIDAVITILADCGVGLVFGDSDDGGFAFRLNESFREDKGARLRNSNGLTGTKAIWGKPALWVDYSASVDGGQAGVALFDHPSNLRHPTRWHARGYGLNAANPFALKSFTKDPNADGGYTLPAGQKLVMRYRAVIYEGAPDIAKLYGEFARR</sequence>
<gene>
    <name evidence="1" type="ORF">IRI77_20335</name>
</gene>
<protein>
    <submittedName>
        <fullName evidence="1">PmoA family protein</fullName>
    </submittedName>
</protein>
<evidence type="ECO:0000313" key="2">
    <source>
        <dbReference type="Proteomes" id="UP000593892"/>
    </source>
</evidence>
<keyword evidence="2" id="KW-1185">Reference proteome</keyword>
<evidence type="ECO:0000313" key="1">
    <source>
        <dbReference type="EMBL" id="QOY85187.1"/>
    </source>
</evidence>
<organism evidence="1 2">
    <name type="scientific">Paludibaculum fermentans</name>
    <dbReference type="NCBI Taxonomy" id="1473598"/>
    <lineage>
        <taxon>Bacteria</taxon>
        <taxon>Pseudomonadati</taxon>
        <taxon>Acidobacteriota</taxon>
        <taxon>Terriglobia</taxon>
        <taxon>Bryobacterales</taxon>
        <taxon>Bryobacteraceae</taxon>
        <taxon>Paludibaculum</taxon>
    </lineage>
</organism>
<dbReference type="KEGG" id="pfer:IRI77_20335"/>
<dbReference type="Pfam" id="PF14100">
    <property type="entry name" value="DUF6807"/>
    <property type="match status" value="1"/>
</dbReference>
<dbReference type="AlphaFoldDB" id="A0A7S7NKA9"/>
<accession>A0A7S7NKA9</accession>
<dbReference type="RefSeq" id="WP_194446857.1">
    <property type="nucleotide sequence ID" value="NZ_CP063849.1"/>
</dbReference>